<keyword evidence="2" id="KW-1185">Reference proteome</keyword>
<dbReference type="RefSeq" id="WP_089228739.1">
    <property type="nucleotide sequence ID" value="NZ_FZOF01000036.1"/>
</dbReference>
<protein>
    <submittedName>
        <fullName evidence="1">Uncharacterized protein</fullName>
    </submittedName>
</protein>
<dbReference type="AlphaFoldDB" id="A0A239NGX6"/>
<name>A0A239NGX6_9ACTN</name>
<accession>A0A239NGX6</accession>
<sequence>MNELLTAAIEAHGGSARWRELTRARATLVSGGRLFAAKGLPQDPEPREMTVLLHEEHASVRPFGTPDQKTDFTPGRVSIDKVDGRVVATRENPRSSFTGHTLSTPWDPLDRAYFNGYALWTYLTTPFLLAMPGFTVSEIEPWQEGDELWRGLRAAFPPGIASHSTHQDFYFGPDHLLRRHDYHVDVAGGFAAAQYVYDYVEADGIVLPTKRRAHSRDATGHPVRDDVMVSIDLSDIHFS</sequence>
<dbReference type="EMBL" id="FZOF01000036">
    <property type="protein sequence ID" value="SNT54030.1"/>
    <property type="molecule type" value="Genomic_DNA"/>
</dbReference>
<proteinExistence type="predicted"/>
<gene>
    <name evidence="1" type="ORF">SAMN05216252_13627</name>
</gene>
<dbReference type="OrthoDB" id="8746011at2"/>
<evidence type="ECO:0000313" key="2">
    <source>
        <dbReference type="Proteomes" id="UP000198280"/>
    </source>
</evidence>
<dbReference type="Proteomes" id="UP000198280">
    <property type="component" value="Unassembled WGS sequence"/>
</dbReference>
<reference evidence="1 2" key="1">
    <citation type="submission" date="2017-06" db="EMBL/GenBank/DDBJ databases">
        <authorList>
            <person name="Kim H.J."/>
            <person name="Triplett B.A."/>
        </authorList>
    </citation>
    <scope>NUCLEOTIDE SEQUENCE [LARGE SCALE GENOMIC DNA]</scope>
    <source>
        <strain evidence="1 2">CGMCC 4.1858</strain>
    </source>
</reference>
<organism evidence="1 2">
    <name type="scientific">Actinacidiphila glaucinigra</name>
    <dbReference type="NCBI Taxonomy" id="235986"/>
    <lineage>
        <taxon>Bacteria</taxon>
        <taxon>Bacillati</taxon>
        <taxon>Actinomycetota</taxon>
        <taxon>Actinomycetes</taxon>
        <taxon>Kitasatosporales</taxon>
        <taxon>Streptomycetaceae</taxon>
        <taxon>Actinacidiphila</taxon>
    </lineage>
</organism>
<evidence type="ECO:0000313" key="1">
    <source>
        <dbReference type="EMBL" id="SNT54030.1"/>
    </source>
</evidence>